<dbReference type="InterPro" id="IPR036388">
    <property type="entry name" value="WH-like_DNA-bd_sf"/>
</dbReference>
<protein>
    <submittedName>
        <fullName evidence="5">Helix-turn-helix transcriptional regulator</fullName>
    </submittedName>
</protein>
<accession>A0ABY4CDY5</accession>
<dbReference type="RefSeq" id="WP_243538496.1">
    <property type="nucleotide sequence ID" value="NZ_CP093442.1"/>
</dbReference>
<dbReference type="Pfam" id="PF00196">
    <property type="entry name" value="GerE"/>
    <property type="match status" value="1"/>
</dbReference>
<keyword evidence="3" id="KW-0804">Transcription</keyword>
<evidence type="ECO:0000256" key="1">
    <source>
        <dbReference type="ARBA" id="ARBA00023015"/>
    </source>
</evidence>
<dbReference type="PANTHER" id="PTHR44688">
    <property type="entry name" value="DNA-BINDING TRANSCRIPTIONAL ACTIVATOR DEVR_DOSR"/>
    <property type="match status" value="1"/>
</dbReference>
<evidence type="ECO:0000313" key="5">
    <source>
        <dbReference type="EMBL" id="UOF01876.1"/>
    </source>
</evidence>
<keyword evidence="1" id="KW-0805">Transcription regulation</keyword>
<keyword evidence="6" id="KW-1185">Reference proteome</keyword>
<dbReference type="SUPFAM" id="SSF46894">
    <property type="entry name" value="C-terminal effector domain of the bipartite response regulators"/>
    <property type="match status" value="1"/>
</dbReference>
<keyword evidence="2" id="KW-0238">DNA-binding</keyword>
<reference evidence="5" key="1">
    <citation type="submission" date="2022-03" db="EMBL/GenBank/DDBJ databases">
        <title>Genome Identification and Characterization of new species Bdellovibrio reynosense LBG001 sp. nov. from a Mexico soil sample.</title>
        <authorList>
            <person name="Camilli A."/>
            <person name="Ajao Y."/>
            <person name="Guo X."/>
        </authorList>
    </citation>
    <scope>NUCLEOTIDE SEQUENCE</scope>
    <source>
        <strain evidence="5">LBG001</strain>
    </source>
</reference>
<dbReference type="SMART" id="SM00421">
    <property type="entry name" value="HTH_LUXR"/>
    <property type="match status" value="1"/>
</dbReference>
<dbReference type="InterPro" id="IPR000792">
    <property type="entry name" value="Tscrpt_reg_LuxR_C"/>
</dbReference>
<sequence>MSDKEAQKHLQSLSDHLGVCIKDQQRCVIFQNSRSKKLCGEIVGAVCQKTCFKLLSEVAECTPVTECINVFKKVSVEGKTVDVVMIDDGEKITTLLHEVFEEPDSDVKREAFYVSKGLTKSEIRIMKMVHQGSTNAQIAEKLFISKATLKTHLNNIYKKIPRSPARQPVGRG</sequence>
<dbReference type="Proteomes" id="UP000830116">
    <property type="component" value="Chromosome"/>
</dbReference>
<dbReference type="CDD" id="cd06170">
    <property type="entry name" value="LuxR_C_like"/>
    <property type="match status" value="1"/>
</dbReference>
<name>A0ABY4CDY5_9BACT</name>
<feature type="domain" description="HTH luxR-type" evidence="4">
    <location>
        <begin position="111"/>
        <end position="172"/>
    </location>
</feature>
<dbReference type="PANTHER" id="PTHR44688:SF16">
    <property type="entry name" value="DNA-BINDING TRANSCRIPTIONAL ACTIVATOR DEVR_DOSR"/>
    <property type="match status" value="1"/>
</dbReference>
<evidence type="ECO:0000313" key="6">
    <source>
        <dbReference type="Proteomes" id="UP000830116"/>
    </source>
</evidence>
<proteinExistence type="predicted"/>
<gene>
    <name evidence="5" type="ORF">MNR06_02770</name>
</gene>
<organism evidence="5 6">
    <name type="scientific">Bdellovibrio reynosensis</name>
    <dbReference type="NCBI Taxonomy" id="2835041"/>
    <lineage>
        <taxon>Bacteria</taxon>
        <taxon>Pseudomonadati</taxon>
        <taxon>Bdellovibrionota</taxon>
        <taxon>Bdellovibrionia</taxon>
        <taxon>Bdellovibrionales</taxon>
        <taxon>Pseudobdellovibrionaceae</taxon>
        <taxon>Bdellovibrio</taxon>
    </lineage>
</organism>
<evidence type="ECO:0000256" key="2">
    <source>
        <dbReference type="ARBA" id="ARBA00023125"/>
    </source>
</evidence>
<dbReference type="PRINTS" id="PR00038">
    <property type="entry name" value="HTHLUXR"/>
</dbReference>
<evidence type="ECO:0000256" key="3">
    <source>
        <dbReference type="ARBA" id="ARBA00023163"/>
    </source>
</evidence>
<dbReference type="EMBL" id="CP093442">
    <property type="protein sequence ID" value="UOF01876.1"/>
    <property type="molecule type" value="Genomic_DNA"/>
</dbReference>
<dbReference type="Gene3D" id="1.10.10.10">
    <property type="entry name" value="Winged helix-like DNA-binding domain superfamily/Winged helix DNA-binding domain"/>
    <property type="match status" value="1"/>
</dbReference>
<dbReference type="PROSITE" id="PS00622">
    <property type="entry name" value="HTH_LUXR_1"/>
    <property type="match status" value="1"/>
</dbReference>
<dbReference type="InterPro" id="IPR016032">
    <property type="entry name" value="Sig_transdc_resp-reg_C-effctor"/>
</dbReference>
<evidence type="ECO:0000259" key="4">
    <source>
        <dbReference type="PROSITE" id="PS50043"/>
    </source>
</evidence>
<dbReference type="PROSITE" id="PS50043">
    <property type="entry name" value="HTH_LUXR_2"/>
    <property type="match status" value="1"/>
</dbReference>